<dbReference type="PRINTS" id="PR00109">
    <property type="entry name" value="TYRKINASE"/>
</dbReference>
<dbReference type="AlphaFoldDB" id="A0A7M7KSZ0"/>
<comment type="catalytic activity">
    <reaction evidence="8">
        <text>L-tyrosyl-[protein] + ATP = O-phospho-L-tyrosyl-[protein] + ADP + H(+)</text>
        <dbReference type="Rhea" id="RHEA:10596"/>
        <dbReference type="Rhea" id="RHEA-COMP:10136"/>
        <dbReference type="Rhea" id="RHEA-COMP:20101"/>
        <dbReference type="ChEBI" id="CHEBI:15378"/>
        <dbReference type="ChEBI" id="CHEBI:30616"/>
        <dbReference type="ChEBI" id="CHEBI:46858"/>
        <dbReference type="ChEBI" id="CHEBI:61978"/>
        <dbReference type="ChEBI" id="CHEBI:456216"/>
        <dbReference type="EC" id="2.7.10.1"/>
    </reaction>
</comment>
<dbReference type="GO" id="GO:0004714">
    <property type="term" value="F:transmembrane receptor protein tyrosine kinase activity"/>
    <property type="evidence" value="ECO:0007669"/>
    <property type="project" value="UniProtKB-EC"/>
</dbReference>
<dbReference type="SMART" id="SM00252">
    <property type="entry name" value="SH2"/>
    <property type="match status" value="1"/>
</dbReference>
<dbReference type="InterPro" id="IPR011009">
    <property type="entry name" value="Kinase-like_dom_sf"/>
</dbReference>
<organism evidence="14 15">
    <name type="scientific">Varroa destructor</name>
    <name type="common">Honeybee mite</name>
    <dbReference type="NCBI Taxonomy" id="109461"/>
    <lineage>
        <taxon>Eukaryota</taxon>
        <taxon>Metazoa</taxon>
        <taxon>Ecdysozoa</taxon>
        <taxon>Arthropoda</taxon>
        <taxon>Chelicerata</taxon>
        <taxon>Arachnida</taxon>
        <taxon>Acari</taxon>
        <taxon>Parasitiformes</taxon>
        <taxon>Mesostigmata</taxon>
        <taxon>Gamasina</taxon>
        <taxon>Dermanyssoidea</taxon>
        <taxon>Varroidae</taxon>
        <taxon>Varroa</taxon>
    </lineage>
</organism>
<dbReference type="InterPro" id="IPR050198">
    <property type="entry name" value="Non-receptor_tyrosine_kinases"/>
</dbReference>
<keyword evidence="5 10" id="KW-0067">ATP-binding</keyword>
<proteinExistence type="inferred from homology"/>
<name>A0A7M7KSZ0_VARDE</name>
<dbReference type="FunFam" id="1.10.510.10:FF:001512">
    <property type="entry name" value="Receptor tyrosine-protein kinase erbB-2"/>
    <property type="match status" value="1"/>
</dbReference>
<dbReference type="RefSeq" id="XP_022671546.1">
    <property type="nucleotide sequence ID" value="XM_022815811.1"/>
</dbReference>
<evidence type="ECO:0000259" key="13">
    <source>
        <dbReference type="PROSITE" id="PS50011"/>
    </source>
</evidence>
<evidence type="ECO:0000256" key="11">
    <source>
        <dbReference type="SAM" id="MobiDB-lite"/>
    </source>
</evidence>
<evidence type="ECO:0000313" key="14">
    <source>
        <dbReference type="EnsemblMetazoa" id="XP_022671546"/>
    </source>
</evidence>
<dbReference type="InterPro" id="IPR000719">
    <property type="entry name" value="Prot_kinase_dom"/>
</dbReference>
<keyword evidence="2 10" id="KW-0808">Transferase</keyword>
<dbReference type="GO" id="GO:0002009">
    <property type="term" value="P:morphogenesis of an epithelium"/>
    <property type="evidence" value="ECO:0007669"/>
    <property type="project" value="UniProtKB-ARBA"/>
</dbReference>
<dbReference type="GO" id="GO:0012505">
    <property type="term" value="C:endomembrane system"/>
    <property type="evidence" value="ECO:0007669"/>
    <property type="project" value="UniProtKB-SubCell"/>
</dbReference>
<comment type="catalytic activity">
    <reaction evidence="10">
        <text>L-tyrosyl-[protein] + ATP = O-phospho-L-tyrosyl-[protein] + ADP + H(+)</text>
        <dbReference type="Rhea" id="RHEA:10596"/>
        <dbReference type="Rhea" id="RHEA-COMP:10136"/>
        <dbReference type="Rhea" id="RHEA-COMP:20101"/>
        <dbReference type="ChEBI" id="CHEBI:15378"/>
        <dbReference type="ChEBI" id="CHEBI:30616"/>
        <dbReference type="ChEBI" id="CHEBI:46858"/>
        <dbReference type="ChEBI" id="CHEBI:61978"/>
        <dbReference type="ChEBI" id="CHEBI:456216"/>
        <dbReference type="EC" id="2.7.10.2"/>
    </reaction>
</comment>
<dbReference type="GO" id="GO:0048468">
    <property type="term" value="P:cell development"/>
    <property type="evidence" value="ECO:0007669"/>
    <property type="project" value="UniProtKB-ARBA"/>
</dbReference>
<keyword evidence="6" id="KW-0472">Membrane</keyword>
<dbReference type="OMA" id="FAMASWR"/>
<evidence type="ECO:0000313" key="15">
    <source>
        <dbReference type="Proteomes" id="UP000594260"/>
    </source>
</evidence>
<dbReference type="InterPro" id="IPR000980">
    <property type="entry name" value="SH2"/>
</dbReference>
<comment type="subcellular location">
    <subcellularLocation>
        <location evidence="1">Endomembrane system</location>
    </subcellularLocation>
</comment>
<evidence type="ECO:0000256" key="5">
    <source>
        <dbReference type="ARBA" id="ARBA00022840"/>
    </source>
</evidence>
<dbReference type="GO" id="GO:0004715">
    <property type="term" value="F:non-membrane spanning protein tyrosine kinase activity"/>
    <property type="evidence" value="ECO:0007669"/>
    <property type="project" value="UniProtKB-EC"/>
</dbReference>
<dbReference type="CDD" id="cd00192">
    <property type="entry name" value="PTKc"/>
    <property type="match status" value="1"/>
</dbReference>
<dbReference type="Pfam" id="PF00017">
    <property type="entry name" value="SH2"/>
    <property type="match status" value="1"/>
</dbReference>
<feature type="domain" description="SH2" evidence="12">
    <location>
        <begin position="43"/>
        <end position="171"/>
    </location>
</feature>
<evidence type="ECO:0000256" key="8">
    <source>
        <dbReference type="ARBA" id="ARBA00051243"/>
    </source>
</evidence>
<dbReference type="RefSeq" id="XP_022671547.1">
    <property type="nucleotide sequence ID" value="XM_022815812.1"/>
</dbReference>
<dbReference type="SUPFAM" id="SSF55550">
    <property type="entry name" value="SH2 domain"/>
    <property type="match status" value="1"/>
</dbReference>
<dbReference type="InterPro" id="IPR036860">
    <property type="entry name" value="SH2_dom_sf"/>
</dbReference>
<keyword evidence="15" id="KW-1185">Reference proteome</keyword>
<accession>A0A7M7KSZ0</accession>
<dbReference type="Gene3D" id="3.30.505.10">
    <property type="entry name" value="SH2 domain"/>
    <property type="match status" value="1"/>
</dbReference>
<evidence type="ECO:0000256" key="4">
    <source>
        <dbReference type="ARBA" id="ARBA00022777"/>
    </source>
</evidence>
<feature type="domain" description="Protein kinase" evidence="13">
    <location>
        <begin position="183"/>
        <end position="433"/>
    </location>
</feature>
<dbReference type="EnsemblMetazoa" id="XM_022815811">
    <property type="protein sequence ID" value="XP_022671546"/>
    <property type="gene ID" value="LOC111254696"/>
</dbReference>
<dbReference type="PANTHER" id="PTHR24418">
    <property type="entry name" value="TYROSINE-PROTEIN KINASE"/>
    <property type="match status" value="1"/>
</dbReference>
<dbReference type="PROSITE" id="PS50001">
    <property type="entry name" value="SH2"/>
    <property type="match status" value="1"/>
</dbReference>
<evidence type="ECO:0000256" key="10">
    <source>
        <dbReference type="RuleBase" id="RU362096"/>
    </source>
</evidence>
<dbReference type="PROSITE" id="PS50011">
    <property type="entry name" value="PROTEIN_KINASE_DOM"/>
    <property type="match status" value="1"/>
</dbReference>
<evidence type="ECO:0000256" key="1">
    <source>
        <dbReference type="ARBA" id="ARBA00004308"/>
    </source>
</evidence>
<dbReference type="GO" id="GO:0005524">
    <property type="term" value="F:ATP binding"/>
    <property type="evidence" value="ECO:0007669"/>
    <property type="project" value="UniProtKB-KW"/>
</dbReference>
<dbReference type="EC" id="2.7.10.2" evidence="10"/>
<protein>
    <recommendedName>
        <fullName evidence="10">Tyrosine-protein kinase</fullName>
        <ecNumber evidence="10">2.7.10.2</ecNumber>
    </recommendedName>
</protein>
<dbReference type="GO" id="GO:0050793">
    <property type="term" value="P:regulation of developmental process"/>
    <property type="evidence" value="ECO:0007669"/>
    <property type="project" value="UniProtKB-ARBA"/>
</dbReference>
<keyword evidence="4 10" id="KW-0418">Kinase</keyword>
<dbReference type="Gene3D" id="1.10.510.10">
    <property type="entry name" value="Transferase(Phosphotransferase) domain 1"/>
    <property type="match status" value="1"/>
</dbReference>
<evidence type="ECO:0000256" key="6">
    <source>
        <dbReference type="ARBA" id="ARBA00023136"/>
    </source>
</evidence>
<dbReference type="InParanoid" id="A0A7M7KSZ0"/>
<feature type="region of interest" description="Disordered" evidence="11">
    <location>
        <begin position="1"/>
        <end position="21"/>
    </location>
</feature>
<dbReference type="OrthoDB" id="28230at2759"/>
<dbReference type="GO" id="GO:0051130">
    <property type="term" value="P:positive regulation of cellular component organization"/>
    <property type="evidence" value="ECO:0007669"/>
    <property type="project" value="UniProtKB-ARBA"/>
</dbReference>
<reference evidence="14" key="1">
    <citation type="submission" date="2021-01" db="UniProtKB">
        <authorList>
            <consortium name="EnsemblMetazoa"/>
        </authorList>
    </citation>
    <scope>IDENTIFICATION</scope>
</reference>
<dbReference type="GeneID" id="111254696"/>
<keyword evidence="9" id="KW-0727">SH2 domain</keyword>
<keyword evidence="3 10" id="KW-0547">Nucleotide-binding</keyword>
<evidence type="ECO:0000256" key="9">
    <source>
        <dbReference type="PROSITE-ProRule" id="PRU00191"/>
    </source>
</evidence>
<dbReference type="KEGG" id="vde:111254696"/>
<dbReference type="InterPro" id="IPR001245">
    <property type="entry name" value="Ser-Thr/Tyr_kinase_cat_dom"/>
</dbReference>
<dbReference type="Proteomes" id="UP000594260">
    <property type="component" value="Unplaced"/>
</dbReference>
<evidence type="ECO:0000256" key="7">
    <source>
        <dbReference type="ARBA" id="ARBA00023137"/>
    </source>
</evidence>
<dbReference type="GO" id="GO:0030182">
    <property type="term" value="P:neuron differentiation"/>
    <property type="evidence" value="ECO:0007669"/>
    <property type="project" value="UniProtKB-ARBA"/>
</dbReference>
<dbReference type="SUPFAM" id="SSF56112">
    <property type="entry name" value="Protein kinase-like (PK-like)"/>
    <property type="match status" value="1"/>
</dbReference>
<comment type="similarity">
    <text evidence="10">Belongs to the protein kinase superfamily. Tyr protein kinase family.</text>
</comment>
<evidence type="ECO:0000256" key="2">
    <source>
        <dbReference type="ARBA" id="ARBA00022679"/>
    </source>
</evidence>
<sequence>MRHDDATNDSEDDRLRTKDPFEDSGYVANPFAEADDELCINDWYGYNMPQEAIKEHLFQDNRDGCFIITNSSTEGIPYILSIFVRRLTSEKMRLFDAKQPRDVACGTTTSNYIIKHNTILEHPKILHYPVRRNFAGRIYIIERRSFGSLKELIEYHQQYQDILPARLKLPRTLAHYEINPSRVKLKEKLGSGVFKATYRVAFEKATIIAVRMLPDHLSSDDFFQEAKMMMKLHHPNLLQFIGVCSRGSQSMILTEYIPHMTLASYLRLSCNKNKDPRFLLNLCAQVCSTMSYLAMRRCIHRNLAAENCFIENGNVVKIAHVGRKRKSIVNKYTLFGDKKKHFAWLSLEVLEQSRFSHESDVWAFGILMWEVFAFGKHPYGSLDCDAVIDFLQTGNRLDRPDNCPLEVYDMMQLCWDRNPNNRPTFAQLQDQFMELGKEDTQTSLND</sequence>
<keyword evidence="7 10" id="KW-0829">Tyrosine-protein kinase</keyword>
<dbReference type="EnsemblMetazoa" id="XM_022815812">
    <property type="protein sequence ID" value="XP_022671547"/>
    <property type="gene ID" value="LOC111254696"/>
</dbReference>
<dbReference type="Pfam" id="PF07714">
    <property type="entry name" value="PK_Tyr_Ser-Thr"/>
    <property type="match status" value="1"/>
</dbReference>
<evidence type="ECO:0000259" key="12">
    <source>
        <dbReference type="PROSITE" id="PS50001"/>
    </source>
</evidence>
<evidence type="ECO:0000256" key="3">
    <source>
        <dbReference type="ARBA" id="ARBA00022741"/>
    </source>
</evidence>